<proteinExistence type="predicted"/>
<name>A0A8S9I4Q2_BRACR</name>
<accession>A0A8S9I4Q2</accession>
<dbReference type="EMBL" id="QGKW02000717">
    <property type="protein sequence ID" value="KAF2597804.1"/>
    <property type="molecule type" value="Genomic_DNA"/>
</dbReference>
<evidence type="ECO:0000313" key="2">
    <source>
        <dbReference type="EMBL" id="KAF2597804.1"/>
    </source>
</evidence>
<gene>
    <name evidence="2" type="ORF">F2Q68_00009131</name>
    <name evidence="1" type="ORF">F2Q70_00016143</name>
</gene>
<reference evidence="1" key="1">
    <citation type="submission" date="2019-12" db="EMBL/GenBank/DDBJ databases">
        <title>Genome sequencing and annotation of Brassica cretica.</title>
        <authorList>
            <person name="Studholme D.J."/>
            <person name="Sarris P.F."/>
        </authorList>
    </citation>
    <scope>NUCLEOTIDE SEQUENCE</scope>
    <source>
        <strain evidence="2">PFS-001/15</strain>
        <strain evidence="1">PFS-102/07</strain>
        <tissue evidence="1">Leaf</tissue>
    </source>
</reference>
<dbReference type="Proteomes" id="UP000712281">
    <property type="component" value="Unassembled WGS sequence"/>
</dbReference>
<dbReference type="EMBL" id="QGKY02001250">
    <property type="protein sequence ID" value="KAF2564552.1"/>
    <property type="molecule type" value="Genomic_DNA"/>
</dbReference>
<dbReference type="AlphaFoldDB" id="A0A8S9I4Q2"/>
<evidence type="ECO:0000313" key="1">
    <source>
        <dbReference type="EMBL" id="KAF2564552.1"/>
    </source>
</evidence>
<sequence>MFDKRWCKKPEIAEVIRRGWCDNFASGQGSVSERIQSCRRELSKWKRSANMNSNVHIKR</sequence>
<organism evidence="1">
    <name type="scientific">Brassica cretica</name>
    <name type="common">Mustard</name>
    <dbReference type="NCBI Taxonomy" id="69181"/>
    <lineage>
        <taxon>Eukaryota</taxon>
        <taxon>Viridiplantae</taxon>
        <taxon>Streptophyta</taxon>
        <taxon>Embryophyta</taxon>
        <taxon>Tracheophyta</taxon>
        <taxon>Spermatophyta</taxon>
        <taxon>Magnoliopsida</taxon>
        <taxon>eudicotyledons</taxon>
        <taxon>Gunneridae</taxon>
        <taxon>Pentapetalae</taxon>
        <taxon>rosids</taxon>
        <taxon>malvids</taxon>
        <taxon>Brassicales</taxon>
        <taxon>Brassicaceae</taxon>
        <taxon>Brassiceae</taxon>
        <taxon>Brassica</taxon>
    </lineage>
</organism>
<protein>
    <submittedName>
        <fullName evidence="1">Uncharacterized protein</fullName>
    </submittedName>
</protein>
<comment type="caution">
    <text evidence="1">The sequence shown here is derived from an EMBL/GenBank/DDBJ whole genome shotgun (WGS) entry which is preliminary data.</text>
</comment>